<dbReference type="InterPro" id="IPR003594">
    <property type="entry name" value="HATPase_dom"/>
</dbReference>
<feature type="domain" description="PAS" evidence="9">
    <location>
        <begin position="414"/>
        <end position="484"/>
    </location>
</feature>
<dbReference type="InterPro" id="IPR036890">
    <property type="entry name" value="HATPase_C_sf"/>
</dbReference>
<dbReference type="Gene3D" id="3.40.50.2300">
    <property type="match status" value="1"/>
</dbReference>
<protein>
    <recommendedName>
        <fullName evidence="2">histidine kinase</fullName>
        <ecNumber evidence="2">2.7.13.3</ecNumber>
    </recommendedName>
</protein>
<dbReference type="Gene3D" id="3.30.565.10">
    <property type="entry name" value="Histidine kinase-like ATPase, C-terminal domain"/>
    <property type="match status" value="1"/>
</dbReference>
<feature type="domain" description="PAS" evidence="9">
    <location>
        <begin position="135"/>
        <end position="206"/>
    </location>
</feature>
<dbReference type="SUPFAM" id="SSF47384">
    <property type="entry name" value="Homodimeric domain of signal transducing histidine kinase"/>
    <property type="match status" value="1"/>
</dbReference>
<gene>
    <name evidence="11" type="ORF">ACFO5R_18480</name>
</gene>
<dbReference type="CDD" id="cd00075">
    <property type="entry name" value="HATPase"/>
    <property type="match status" value="1"/>
</dbReference>
<feature type="domain" description="Response regulatory" evidence="8">
    <location>
        <begin position="4"/>
        <end position="116"/>
    </location>
</feature>
<dbReference type="InterPro" id="IPR011006">
    <property type="entry name" value="CheY-like_superfamily"/>
</dbReference>
<dbReference type="Pfam" id="PF08448">
    <property type="entry name" value="PAS_4"/>
    <property type="match status" value="1"/>
</dbReference>
<keyword evidence="12" id="KW-1185">Reference proteome</keyword>
<dbReference type="Gene3D" id="3.30.450.40">
    <property type="match status" value="2"/>
</dbReference>
<dbReference type="Pfam" id="PF13185">
    <property type="entry name" value="GAF_2"/>
    <property type="match status" value="2"/>
</dbReference>
<dbReference type="Proteomes" id="UP001595898">
    <property type="component" value="Unassembled WGS sequence"/>
</dbReference>
<sequence>MAHGTRIVYVDPGATGEVSTAASTAAFTVEVVASVAACLERLPSADCVVTSDRLPDASPADLCRQVRDRRADLPIVVFPVDGSEALAGEVIAAGADGYVPRSQGVETLVSRLDELVEHDRHDDRAAAHVGSSADPSDRLALLVEQSPLAIVEWTLDRTVGSWNPAAADLFGYSASEAVGKQAMELLVPEEHHDTIDQYWADLVDEDVAGSVSRRVVQNVRKDGSTITCEWFSTPLVDDGEVVSVLSFAQDVTRDIKRANALEALQETTNELMRAESVAEIGEIVMDATEHVIDQSLAGIRFYDDETGTLSIAATTSRLEVHSGDLSTVGPDDGLLWSVYQDGEPTVIDDASADMVPYDLDRTVGNAILHPLGEHGLLTVASSGRDDLDVVDIHLVHVLAATAEAALDRAVRERELERTKTVVETVGDSVYALDRKGRFVTVNDTLTELTGYDREELLGEHVSTVLTAESVERGQKRVRALLSAADHRVATYEVTAEAADGERIAGEVNMTLLWSDGELEGTVGIFRDISDRKRMQRELVDRKAKIESLHEIASRLDDCETREAVFELTVDAAERVLNFDVCVADEIDGEYLAKKAISSNLDDADYVERIHVEEGIAGKTYRNRRTYRIGDVADAEDAAGEADKYQSLLSVPIGDHGVFQAVATDRNAFDADDQELAELLLSHVSDTLDRLAFESELKAERDRFVALFENVPDAVVSVRELGSGPTVEEVNPAFERLFGYDAETVVGEPLDRFIVPADRAADADRLNAKGGRGEPVEAEVKRRTADGLRDFMLRVVPMQMDERSERAFGLYTDITEQKQRQQRVEILNRVLRHDLRNGMNIITGCAQMLAEAVEGDDVEYAQTIQERASELISLAEKTRAVERTLERGEAATGPVNIAEAVQQAASRLESTYPEVEVTCSVTDDIYARTDEYFQTAVFQVLENAIEHNDEPTPTVDVELRNCQEDGMVTLSIADNGPGMPAEERALLQEDEEITQLRHASGLGLWLVNWVVTRSGGQLRFDENDPRGTIVTLEIPRADVESARSGADGTVTGD</sequence>
<dbReference type="Pfam" id="PF00989">
    <property type="entry name" value="PAS"/>
    <property type="match status" value="1"/>
</dbReference>
<keyword evidence="4" id="KW-0808">Transferase</keyword>
<dbReference type="SMART" id="SM00086">
    <property type="entry name" value="PAC"/>
    <property type="match status" value="3"/>
</dbReference>
<dbReference type="PROSITE" id="PS50113">
    <property type="entry name" value="PAC"/>
    <property type="match status" value="1"/>
</dbReference>
<feature type="domain" description="PAC" evidence="10">
    <location>
        <begin position="489"/>
        <end position="540"/>
    </location>
</feature>
<dbReference type="InterPro" id="IPR036097">
    <property type="entry name" value="HisK_dim/P_sf"/>
</dbReference>
<dbReference type="InterPro" id="IPR035965">
    <property type="entry name" value="PAS-like_dom_sf"/>
</dbReference>
<name>A0ABD5PTN2_9EURY</name>
<dbReference type="InterPro" id="IPR029016">
    <property type="entry name" value="GAF-like_dom_sf"/>
</dbReference>
<dbReference type="PROSITE" id="PS50112">
    <property type="entry name" value="PAS"/>
    <property type="match status" value="3"/>
</dbReference>
<evidence type="ECO:0000259" key="9">
    <source>
        <dbReference type="PROSITE" id="PS50112"/>
    </source>
</evidence>
<dbReference type="SUPFAM" id="SSF52172">
    <property type="entry name" value="CheY-like"/>
    <property type="match status" value="1"/>
</dbReference>
<dbReference type="EC" id="2.7.13.3" evidence="2"/>
<dbReference type="Pfam" id="PF13426">
    <property type="entry name" value="PAS_9"/>
    <property type="match status" value="1"/>
</dbReference>
<proteinExistence type="predicted"/>
<dbReference type="Gene3D" id="3.30.450.20">
    <property type="entry name" value="PAS domain"/>
    <property type="match status" value="3"/>
</dbReference>
<dbReference type="PROSITE" id="PS50110">
    <property type="entry name" value="RESPONSE_REGULATORY"/>
    <property type="match status" value="1"/>
</dbReference>
<evidence type="ECO:0000256" key="2">
    <source>
        <dbReference type="ARBA" id="ARBA00012438"/>
    </source>
</evidence>
<evidence type="ECO:0000256" key="4">
    <source>
        <dbReference type="ARBA" id="ARBA00022679"/>
    </source>
</evidence>
<evidence type="ECO:0000256" key="3">
    <source>
        <dbReference type="ARBA" id="ARBA00022553"/>
    </source>
</evidence>
<dbReference type="AlphaFoldDB" id="A0ABD5PTN2"/>
<dbReference type="InterPro" id="IPR001789">
    <property type="entry name" value="Sig_transdc_resp-reg_receiver"/>
</dbReference>
<dbReference type="PANTHER" id="PTHR43304">
    <property type="entry name" value="PHYTOCHROME-LIKE PROTEIN CPH1"/>
    <property type="match status" value="1"/>
</dbReference>
<dbReference type="InterPro" id="IPR000014">
    <property type="entry name" value="PAS"/>
</dbReference>
<reference evidence="11 12" key="1">
    <citation type="journal article" date="2019" name="Int. J. Syst. Evol. Microbiol.">
        <title>The Global Catalogue of Microorganisms (GCM) 10K type strain sequencing project: providing services to taxonomists for standard genome sequencing and annotation.</title>
        <authorList>
            <consortium name="The Broad Institute Genomics Platform"/>
            <consortium name="The Broad Institute Genome Sequencing Center for Infectious Disease"/>
            <person name="Wu L."/>
            <person name="Ma J."/>
        </authorList>
    </citation>
    <scope>NUCLEOTIDE SEQUENCE [LARGE SCALE GENOMIC DNA]</scope>
    <source>
        <strain evidence="11 12">WLHS5</strain>
    </source>
</reference>
<dbReference type="Pfam" id="PF02518">
    <property type="entry name" value="HATPase_c"/>
    <property type="match status" value="1"/>
</dbReference>
<dbReference type="InterPro" id="IPR001610">
    <property type="entry name" value="PAC"/>
</dbReference>
<keyword evidence="5" id="KW-0418">Kinase</keyword>
<dbReference type="PANTHER" id="PTHR43304:SF1">
    <property type="entry name" value="PAC DOMAIN-CONTAINING PROTEIN"/>
    <property type="match status" value="1"/>
</dbReference>
<evidence type="ECO:0000256" key="5">
    <source>
        <dbReference type="ARBA" id="ARBA00022777"/>
    </source>
</evidence>
<dbReference type="InterPro" id="IPR000700">
    <property type="entry name" value="PAS-assoc_C"/>
</dbReference>
<dbReference type="InterPro" id="IPR052162">
    <property type="entry name" value="Sensor_kinase/Photoreceptor"/>
</dbReference>
<dbReference type="InterPro" id="IPR004358">
    <property type="entry name" value="Sig_transdc_His_kin-like_C"/>
</dbReference>
<dbReference type="SMART" id="SM00091">
    <property type="entry name" value="PAS"/>
    <property type="match status" value="3"/>
</dbReference>
<dbReference type="SUPFAM" id="SSF55874">
    <property type="entry name" value="ATPase domain of HSP90 chaperone/DNA topoisomerase II/histidine kinase"/>
    <property type="match status" value="1"/>
</dbReference>
<evidence type="ECO:0000313" key="11">
    <source>
        <dbReference type="EMBL" id="MFC4543917.1"/>
    </source>
</evidence>
<dbReference type="InterPro" id="IPR005467">
    <property type="entry name" value="His_kinase_dom"/>
</dbReference>
<dbReference type="PRINTS" id="PR00344">
    <property type="entry name" value="BCTRLSENSOR"/>
</dbReference>
<comment type="caution">
    <text evidence="6">Lacks conserved residue(s) required for the propagation of feature annotation.</text>
</comment>
<dbReference type="CDD" id="cd00130">
    <property type="entry name" value="PAS"/>
    <property type="match status" value="3"/>
</dbReference>
<feature type="domain" description="Histidine kinase" evidence="7">
    <location>
        <begin position="829"/>
        <end position="1037"/>
    </location>
</feature>
<dbReference type="SUPFAM" id="SSF55781">
    <property type="entry name" value="GAF domain-like"/>
    <property type="match status" value="2"/>
</dbReference>
<dbReference type="SUPFAM" id="SSF55785">
    <property type="entry name" value="PYP-like sensor domain (PAS domain)"/>
    <property type="match status" value="3"/>
</dbReference>
<dbReference type="NCBIfam" id="TIGR00229">
    <property type="entry name" value="sensory_box"/>
    <property type="match status" value="3"/>
</dbReference>
<comment type="catalytic activity">
    <reaction evidence="1">
        <text>ATP + protein L-histidine = ADP + protein N-phospho-L-histidine.</text>
        <dbReference type="EC" id="2.7.13.3"/>
    </reaction>
</comment>
<dbReference type="SMART" id="SM00065">
    <property type="entry name" value="GAF"/>
    <property type="match status" value="2"/>
</dbReference>
<evidence type="ECO:0000256" key="6">
    <source>
        <dbReference type="PROSITE-ProRule" id="PRU00169"/>
    </source>
</evidence>
<keyword evidence="3" id="KW-0597">Phosphoprotein</keyword>
<accession>A0ABD5PTN2</accession>
<dbReference type="InterPro" id="IPR013767">
    <property type="entry name" value="PAS_fold"/>
</dbReference>
<dbReference type="RefSeq" id="WP_250142059.1">
    <property type="nucleotide sequence ID" value="NZ_JALIQP010000005.1"/>
</dbReference>
<evidence type="ECO:0000256" key="1">
    <source>
        <dbReference type="ARBA" id="ARBA00000085"/>
    </source>
</evidence>
<comment type="caution">
    <text evidence="11">The sequence shown here is derived from an EMBL/GenBank/DDBJ whole genome shotgun (WGS) entry which is preliminary data.</text>
</comment>
<evidence type="ECO:0000259" key="8">
    <source>
        <dbReference type="PROSITE" id="PS50110"/>
    </source>
</evidence>
<evidence type="ECO:0000313" key="12">
    <source>
        <dbReference type="Proteomes" id="UP001595898"/>
    </source>
</evidence>
<organism evidence="11 12">
    <name type="scientific">Halosolutus amylolyticus</name>
    <dbReference type="NCBI Taxonomy" id="2932267"/>
    <lineage>
        <taxon>Archaea</taxon>
        <taxon>Methanobacteriati</taxon>
        <taxon>Methanobacteriota</taxon>
        <taxon>Stenosarchaea group</taxon>
        <taxon>Halobacteria</taxon>
        <taxon>Halobacteriales</taxon>
        <taxon>Natrialbaceae</taxon>
        <taxon>Halosolutus</taxon>
    </lineage>
</organism>
<dbReference type="InterPro" id="IPR003018">
    <property type="entry name" value="GAF"/>
</dbReference>
<dbReference type="InterPro" id="IPR013656">
    <property type="entry name" value="PAS_4"/>
</dbReference>
<dbReference type="GO" id="GO:0004673">
    <property type="term" value="F:protein histidine kinase activity"/>
    <property type="evidence" value="ECO:0007669"/>
    <property type="project" value="UniProtKB-EC"/>
</dbReference>
<dbReference type="SMART" id="SM00387">
    <property type="entry name" value="HATPase_c"/>
    <property type="match status" value="1"/>
</dbReference>
<evidence type="ECO:0000259" key="7">
    <source>
        <dbReference type="PROSITE" id="PS50109"/>
    </source>
</evidence>
<dbReference type="PROSITE" id="PS50109">
    <property type="entry name" value="HIS_KIN"/>
    <property type="match status" value="1"/>
</dbReference>
<evidence type="ECO:0000259" key="10">
    <source>
        <dbReference type="PROSITE" id="PS50113"/>
    </source>
</evidence>
<feature type="domain" description="PAS" evidence="9">
    <location>
        <begin position="699"/>
        <end position="758"/>
    </location>
</feature>
<dbReference type="EMBL" id="JBHSFA010000009">
    <property type="protein sequence ID" value="MFC4543917.1"/>
    <property type="molecule type" value="Genomic_DNA"/>
</dbReference>